<dbReference type="PROSITE" id="PS00108">
    <property type="entry name" value="PROTEIN_KINASE_ST"/>
    <property type="match status" value="1"/>
</dbReference>
<dbReference type="PROSITE" id="PS51285">
    <property type="entry name" value="AGC_KINASE_CTER"/>
    <property type="match status" value="1"/>
</dbReference>
<dbReference type="PROSITE" id="PS50112">
    <property type="entry name" value="PAS"/>
    <property type="match status" value="2"/>
</dbReference>
<keyword evidence="5" id="KW-0600">Photoreceptor protein</keyword>
<keyword evidence="4" id="KW-0723">Serine/threonine-protein kinase</keyword>
<feature type="domain" description="PAC" evidence="13">
    <location>
        <begin position="94"/>
        <end position="148"/>
    </location>
</feature>
<dbReference type="GO" id="GO:0009882">
    <property type="term" value="F:blue light photoreceptor activity"/>
    <property type="evidence" value="ECO:0007669"/>
    <property type="project" value="UniProtKB-ARBA"/>
</dbReference>
<keyword evidence="8" id="KW-0547">Nucleotide-binding</keyword>
<evidence type="ECO:0000256" key="8">
    <source>
        <dbReference type="ARBA" id="ARBA00022741"/>
    </source>
</evidence>
<feature type="domain" description="PAC" evidence="13">
    <location>
        <begin position="272"/>
        <end position="326"/>
    </location>
</feature>
<dbReference type="PROSITE" id="PS50113">
    <property type="entry name" value="PAC"/>
    <property type="match status" value="2"/>
</dbReference>
<evidence type="ECO:0000256" key="5">
    <source>
        <dbReference type="ARBA" id="ARBA00022543"/>
    </source>
</evidence>
<evidence type="ECO:0000256" key="3">
    <source>
        <dbReference type="ARBA" id="ARBA00012513"/>
    </source>
</evidence>
<dbReference type="EC" id="2.7.11.1" evidence="3"/>
<dbReference type="InterPro" id="IPR011009">
    <property type="entry name" value="Kinase-like_dom_sf"/>
</dbReference>
<feature type="domain" description="PAS" evidence="12">
    <location>
        <begin position="225"/>
        <end position="271"/>
    </location>
</feature>
<dbReference type="SMART" id="SM00086">
    <property type="entry name" value="PAC"/>
    <property type="match status" value="2"/>
</dbReference>
<dbReference type="PROSITE" id="PS50011">
    <property type="entry name" value="PROTEIN_KINASE_DOM"/>
    <property type="match status" value="1"/>
</dbReference>
<proteinExistence type="evidence at transcript level"/>
<organism evidence="15">
    <name type="scientific">Staurocarteria crucifera</name>
    <dbReference type="NCBI Taxonomy" id="47781"/>
    <lineage>
        <taxon>Eukaryota</taxon>
        <taxon>Viridiplantae</taxon>
        <taxon>Chlorophyta</taxon>
        <taxon>core chlorophytes</taxon>
        <taxon>Chlorophyceae</taxon>
        <taxon>CS clade</taxon>
        <taxon>Chlamydomonadales</taxon>
        <taxon>Chlamydomonadaceae</taxon>
        <taxon>Staurocarteria</taxon>
    </lineage>
</organism>
<feature type="domain" description="Protein kinase" evidence="11">
    <location>
        <begin position="399"/>
        <end position="689"/>
    </location>
</feature>
<feature type="domain" description="AGC-kinase C-terminal" evidence="14">
    <location>
        <begin position="690"/>
        <end position="722"/>
    </location>
</feature>
<dbReference type="InterPro" id="IPR000700">
    <property type="entry name" value="PAS-assoc_C"/>
</dbReference>
<evidence type="ECO:0000259" key="11">
    <source>
        <dbReference type="PROSITE" id="PS50011"/>
    </source>
</evidence>
<evidence type="ECO:0000256" key="4">
    <source>
        <dbReference type="ARBA" id="ARBA00022527"/>
    </source>
</evidence>
<keyword evidence="10" id="KW-0067">ATP-binding</keyword>
<evidence type="ECO:0000256" key="6">
    <source>
        <dbReference type="ARBA" id="ARBA00022606"/>
    </source>
</evidence>
<dbReference type="InterPro" id="IPR000014">
    <property type="entry name" value="PAS"/>
</dbReference>
<dbReference type="SUPFAM" id="SSF56112">
    <property type="entry name" value="Protein kinase-like (PK-like)"/>
    <property type="match status" value="1"/>
</dbReference>
<dbReference type="InterPro" id="IPR035965">
    <property type="entry name" value="PAS-like_dom_sf"/>
</dbReference>
<dbReference type="InterPro" id="IPR000719">
    <property type="entry name" value="Prot_kinase_dom"/>
</dbReference>
<dbReference type="PANTHER" id="PTHR45637">
    <property type="entry name" value="FLIPPASE KINASE 1-RELATED"/>
    <property type="match status" value="1"/>
</dbReference>
<evidence type="ECO:0000313" key="15">
    <source>
        <dbReference type="EMBL" id="AML78992.1"/>
    </source>
</evidence>
<dbReference type="Pfam" id="PF00069">
    <property type="entry name" value="Pkinase"/>
    <property type="match status" value="1"/>
</dbReference>
<dbReference type="InterPro" id="IPR008271">
    <property type="entry name" value="Ser/Thr_kinase_AS"/>
</dbReference>
<dbReference type="SMART" id="SM00091">
    <property type="entry name" value="PAS"/>
    <property type="match status" value="2"/>
</dbReference>
<accession>A0A126X2R4</accession>
<dbReference type="AlphaFoldDB" id="A0A126X2R4"/>
<evidence type="ECO:0000256" key="10">
    <source>
        <dbReference type="ARBA" id="ARBA00022840"/>
    </source>
</evidence>
<dbReference type="InterPro" id="IPR000961">
    <property type="entry name" value="AGC-kinase_C"/>
</dbReference>
<dbReference type="Pfam" id="PF13426">
    <property type="entry name" value="PAS_9"/>
    <property type="match status" value="2"/>
</dbReference>
<dbReference type="Gene3D" id="1.10.510.10">
    <property type="entry name" value="Transferase(Phosphotransferase) domain 1"/>
    <property type="match status" value="1"/>
</dbReference>
<evidence type="ECO:0000256" key="2">
    <source>
        <dbReference type="ARBA" id="ARBA00009903"/>
    </source>
</evidence>
<keyword evidence="5" id="KW-0675">Receptor</keyword>
<protein>
    <recommendedName>
        <fullName evidence="3">non-specific serine/threonine protein kinase</fullName>
        <ecNumber evidence="3">2.7.11.1</ecNumber>
    </recommendedName>
</protein>
<dbReference type="NCBIfam" id="TIGR00229">
    <property type="entry name" value="sensory_box"/>
    <property type="match status" value="2"/>
</dbReference>
<dbReference type="GO" id="GO:0005524">
    <property type="term" value="F:ATP binding"/>
    <property type="evidence" value="ECO:0007669"/>
    <property type="project" value="UniProtKB-KW"/>
</dbReference>
<reference evidence="15" key="1">
    <citation type="journal article" date="2016" name="Proc. Natl. Acad. Sci. U.S.A.">
        <title>Functional and topological diversity of LOV domain photoreceptors.</title>
        <authorList>
            <person name="Glantz S.T."/>
            <person name="Carpenter E.J."/>
            <person name="Melkonian M."/>
            <person name="Gardner K.H."/>
            <person name="Boyden E.S."/>
            <person name="Wong G.K."/>
            <person name="Chow B.Y."/>
        </authorList>
    </citation>
    <scope>NUCLEOTIDE SEQUENCE</scope>
    <source>
        <strain evidence="15">VIAU_2064146</strain>
    </source>
</reference>
<dbReference type="CDD" id="cd05574">
    <property type="entry name" value="STKc_phototropin_like"/>
    <property type="match status" value="1"/>
</dbReference>
<dbReference type="Gene3D" id="3.30.200.20">
    <property type="entry name" value="Phosphorylase Kinase, domain 1"/>
    <property type="match status" value="1"/>
</dbReference>
<evidence type="ECO:0000259" key="13">
    <source>
        <dbReference type="PROSITE" id="PS50113"/>
    </source>
</evidence>
<evidence type="ECO:0000259" key="14">
    <source>
        <dbReference type="PROSITE" id="PS51285"/>
    </source>
</evidence>
<evidence type="ECO:0000256" key="1">
    <source>
        <dbReference type="ARBA" id="ARBA00001917"/>
    </source>
</evidence>
<keyword evidence="7" id="KW-0808">Transferase</keyword>
<comment type="cofactor">
    <cofactor evidence="1">
        <name>FMN</name>
        <dbReference type="ChEBI" id="CHEBI:58210"/>
    </cofactor>
</comment>
<dbReference type="SMART" id="SM00220">
    <property type="entry name" value="S_TKc"/>
    <property type="match status" value="1"/>
</dbReference>
<name>A0A126X2R4_9CHLO</name>
<dbReference type="SUPFAM" id="SSF55785">
    <property type="entry name" value="PYP-like sensor domain (PAS domain)"/>
    <property type="match status" value="2"/>
</dbReference>
<feature type="domain" description="PAS" evidence="12">
    <location>
        <begin position="20"/>
        <end position="93"/>
    </location>
</feature>
<dbReference type="EMBL" id="KU701376">
    <property type="protein sequence ID" value="AML78992.1"/>
    <property type="molecule type" value="mRNA"/>
</dbReference>
<dbReference type="CDD" id="cd00130">
    <property type="entry name" value="PAS"/>
    <property type="match status" value="2"/>
</dbReference>
<keyword evidence="9" id="KW-0418">Kinase</keyword>
<evidence type="ECO:0000259" key="12">
    <source>
        <dbReference type="PROSITE" id="PS50112"/>
    </source>
</evidence>
<comment type="similarity">
    <text evidence="2">Belongs to the protein kinase superfamily. AGC Ser/Thr protein kinase family.</text>
</comment>
<dbReference type="InterPro" id="IPR001610">
    <property type="entry name" value="PAC"/>
</dbReference>
<evidence type="ECO:0000256" key="9">
    <source>
        <dbReference type="ARBA" id="ARBA00022777"/>
    </source>
</evidence>
<keyword evidence="6" id="KW-0716">Sensory transduction</keyword>
<evidence type="ECO:0000256" key="7">
    <source>
        <dbReference type="ARBA" id="ARBA00022679"/>
    </source>
</evidence>
<dbReference type="GO" id="GO:0004674">
    <property type="term" value="F:protein serine/threonine kinase activity"/>
    <property type="evidence" value="ECO:0007669"/>
    <property type="project" value="UniProtKB-KW"/>
</dbReference>
<keyword evidence="5" id="KW-0157">Chromophore</keyword>
<sequence length="722" mass="80119">MGTPQRAVPQTSASAAVPSAAANLTKVLANLRHTFVVADATLPDCPLVYASEGFYQMTGYGADEVLGHNCRFLQGEGTDPKEVAKLRESIKKAEPVSVRLLNYRKDGTPFWNLLTMTPIKTPDGKLSKIVGVQVDVTSKTEGKVTNDGSGVPSLVKYDARLRENVAKKIVEECTSAVEVAETGAKKPESKGPKAFPRVALDLATTVERIQQNFCICDPTLPDCPIVFASDPFLELTEFSREEVLGRNCRFLQGPGTDRSVVAQIKQAVQAGQELTVRILNYTKSGRPFWNMFTLAPMCDADGKIRFYVGVQVDVTAQPGQAGDKVPPTFKPPEEKVKQGHEAAGLIGNALNNLGFQNTNPWAKLSATIVKRKPHKADDKAYQALLQLQQRDGKLKLMHFRRVKQLGAGDVGLVDLVQLQGTEYKFAMKTLDKYEMQERNKVQRVLTEEGILFAIDHPFLATLYCTIQTDTHLHFVMEFCDGGELYGLLNAQQKKRIKEAHARFYAAEVLLALQYLHLLGYVYRDLKPENILLHHTGHILLTDFDLSYAKGVTVPRIEKTVTTAKKQGSKDTILEDYALIAEPQARANSFVGTEEYLAPEVINAAGHSSPVDWWSLGILIYELVYGFTPFRGSRRDETFENILKCPLVFPQKPIVSEQCQDLIKQLLIKDPAKRLGTKAGAEEVKQHPFFKGINWALLRNETPPYIPRKGNAPSGSGGQFENY</sequence>
<dbReference type="Gene3D" id="3.30.450.20">
    <property type="entry name" value="PAS domain"/>
    <property type="match status" value="2"/>
</dbReference>